<dbReference type="InterPro" id="IPR044068">
    <property type="entry name" value="CB"/>
</dbReference>
<dbReference type="PROSITE" id="PS50088">
    <property type="entry name" value="ANK_REPEAT"/>
    <property type="match status" value="2"/>
</dbReference>
<dbReference type="Pfam" id="PF06985">
    <property type="entry name" value="HET"/>
    <property type="match status" value="1"/>
</dbReference>
<gene>
    <name evidence="5" type="ORF">BU26DRAFT_546396</name>
</gene>
<dbReference type="RefSeq" id="XP_033692319.1">
    <property type="nucleotide sequence ID" value="XM_033831840.1"/>
</dbReference>
<dbReference type="Proteomes" id="UP000800094">
    <property type="component" value="Unassembled WGS sequence"/>
</dbReference>
<reference evidence="5" key="1">
    <citation type="journal article" date="2020" name="Stud. Mycol.">
        <title>101 Dothideomycetes genomes: a test case for predicting lifestyles and emergence of pathogens.</title>
        <authorList>
            <person name="Haridas S."/>
            <person name="Albert R."/>
            <person name="Binder M."/>
            <person name="Bloem J."/>
            <person name="Labutti K."/>
            <person name="Salamov A."/>
            <person name="Andreopoulos B."/>
            <person name="Baker S."/>
            <person name="Barry K."/>
            <person name="Bills G."/>
            <person name="Bluhm B."/>
            <person name="Cannon C."/>
            <person name="Castanera R."/>
            <person name="Culley D."/>
            <person name="Daum C."/>
            <person name="Ezra D."/>
            <person name="Gonzalez J."/>
            <person name="Henrissat B."/>
            <person name="Kuo A."/>
            <person name="Liang C."/>
            <person name="Lipzen A."/>
            <person name="Lutzoni F."/>
            <person name="Magnuson J."/>
            <person name="Mondo S."/>
            <person name="Nolan M."/>
            <person name="Ohm R."/>
            <person name="Pangilinan J."/>
            <person name="Park H.-J."/>
            <person name="Ramirez L."/>
            <person name="Alfaro M."/>
            <person name="Sun H."/>
            <person name="Tritt A."/>
            <person name="Yoshinaga Y."/>
            <person name="Zwiers L.-H."/>
            <person name="Turgeon B."/>
            <person name="Goodwin S."/>
            <person name="Spatafora J."/>
            <person name="Crous P."/>
            <person name="Grigoriev I."/>
        </authorList>
    </citation>
    <scope>NUCLEOTIDE SEQUENCE</scope>
    <source>
        <strain evidence="5">CBS 122368</strain>
    </source>
</reference>
<feature type="domain" description="Core-binding (CB)" evidence="4">
    <location>
        <begin position="618"/>
        <end position="718"/>
    </location>
</feature>
<keyword evidence="2" id="KW-0040">ANK repeat</keyword>
<evidence type="ECO:0000256" key="3">
    <source>
        <dbReference type="SAM" id="MobiDB-lite"/>
    </source>
</evidence>
<evidence type="ECO:0000256" key="1">
    <source>
        <dbReference type="ARBA" id="ARBA00022737"/>
    </source>
</evidence>
<dbReference type="EMBL" id="ML987189">
    <property type="protein sequence ID" value="KAF2257315.1"/>
    <property type="molecule type" value="Genomic_DNA"/>
</dbReference>
<keyword evidence="1" id="KW-0677">Repeat</keyword>
<dbReference type="InterPro" id="IPR036770">
    <property type="entry name" value="Ankyrin_rpt-contain_sf"/>
</dbReference>
<name>A0A6A6J399_9PLEO</name>
<feature type="region of interest" description="Disordered" evidence="3">
    <location>
        <begin position="1658"/>
        <end position="1713"/>
    </location>
</feature>
<sequence length="1796" mass="200991">MSDSSGKLPRRERLKQLFRGRSPRPETAALAPAKPPTASQAVNPSTSSSSQVGTLSDENTGIESARNQLWKSAFENLKKEQPELVQLYELLLKEDAGTDQNADISTREVTAAVVKKQQTRMESRQWTYSWFGKPRKVRDTAESILTTIERVSGLASVGMSSAPPFVSLAWSMSTSLIAFVMNDFDAVNSAIDGLKEVTGVLANYSYVEQEFLRSEETRKDFEDIVLGLYTAIYEYQARAAQYFARNTLKRLGVNTLTAQSWPEAVEKVRNLEQSCQTSIGALGVRLGQKRFGSVEALLSQGMRLMEQIGHAVTSERAQREKILDWISPINYFADHSDVRKILGDAYLGSGRWLLQDEVEFQPWRRSENDILFLQGVVGSGKTSLTSIVIQGLLEKEAVAFFYCSANASSRDASRTAHNETFNILQSILAQCSIRADGTIAEQIRTAFERSDRQSPGGCDMTLGVVMSTLKDVLQERADEQITLVFDALDECLNQGEFLSCLADLMKSQPKLRAFVSTRFGVDFAQYFENYRALSVGVQNSDDISAYVDGEISKRRGNRMTLDQAERLKEAIIKYADGVFRWVELELNIFLPKTQRQGFRVMSADIDRRLLQLENSQAPAVDRLFDAYEELYKYSLGEEDEIARRFVVKAAIKWVLCSFTQLYTASLSRAVSILPDGTKAEDLTAEDILAYCSNFLVKASDNSIKLAHLSVRQFFEERRADDFSPPLQHLQVAQTCLQFVRSFFLVEDQGSVHSSITRRPEVRYYLRLRSCLVDDGKVGSNFNYYPYLYWSMHCRAADKSEDLMKNLKSPGVRDVLFPDLDFLHRSIAEGADLKSQDTNGNTILHRTVLNNNIPALGLLLRVETLLEHSGVLNTKNRAGDLAIHIAAMMGCEMAFHDLIQAGSDTDTMNLVGLTPFEIAVMLGRDPIVERIGHIQPLTTDDEGNSILHYASFFNADEAVRILIRAGWSRSLQNNQGNSPLHLAAIGGSSLAYNTLLSAGASNSIRNKKNQLAQEILDLSRYSDASIVGFTSRQPSRIGSGPLERPPIVLEDTTITSCKFCDLNTWLKESQVHTYLPSLERLLHVSQLIRAKQLVCRLCAFLEPILFRMVSEVSIGQVEEVRVRIRLDVDSGGLKTGKDVLEISFADVFHEIEICLDAGEAISPLAADLFHGRSVKQEATETHVVNQIRQWSDICCGHAVCRLSHTDSFEEDYEDRCEDDTQSGFPTYLVDVGHGSEEVRPRIVGHEELTKTSDRRFVFLSAKWGSTQFFHAKTSTIEELKRGVSLDRLPASQQDAIRVCRRLGYRYLWVDALCVVMDDPEVHGFEEEMIPIYSKAADLVLVGTNTMTDSLIPIRKPGGTLSISASLRTELSAASETFTLQLRESLPDATKAIHDNVLDRAWRLREVVLPRRFVLFDPQQLIWSCCEMSKSEGSALALAPWFKPFRAIHLQLEHLLDRGQSERDEYLPVIKAEIFSWWYSIVEMASKGALASGTRNLVPPVSRATHLGLSPRKGPQAYSLNERLETVHSIAWTVLQLLNKLNANGWDTAYVAGLWLGDIRKGLLWISAQPYRTMRSNRPGSNPYGHDTSTWSWAHSRAPISYCLSKGLKIELAIEGGLEVGQAVYGPWIVLPVTALTRQLSELATDDQHFEYFWDAVDPPGSQVDARSPDVPFQDDSEDEHRGNEDGSAADGRSNTPDSRKSAEDPRQSHSETYADRMTSGLGACTLALVAPWTFRPSMEPCDARWAGLIVKRRPDLDRIPRPLAGRDAGVFVRKGVFLGPLCHKDLSGWERKMMALV</sequence>
<dbReference type="Pfam" id="PF17100">
    <property type="entry name" value="NACHT_N"/>
    <property type="match status" value="1"/>
</dbReference>
<protein>
    <recommendedName>
        <fullName evidence="4">Core-binding (CB) domain-containing protein</fullName>
    </recommendedName>
</protein>
<feature type="compositionally biased region" description="Basic and acidic residues" evidence="3">
    <location>
        <begin position="1696"/>
        <end position="1713"/>
    </location>
</feature>
<organism evidence="5 6">
    <name type="scientific">Trematosphaeria pertusa</name>
    <dbReference type="NCBI Taxonomy" id="390896"/>
    <lineage>
        <taxon>Eukaryota</taxon>
        <taxon>Fungi</taxon>
        <taxon>Dikarya</taxon>
        <taxon>Ascomycota</taxon>
        <taxon>Pezizomycotina</taxon>
        <taxon>Dothideomycetes</taxon>
        <taxon>Pleosporomycetidae</taxon>
        <taxon>Pleosporales</taxon>
        <taxon>Massarineae</taxon>
        <taxon>Trematosphaeriaceae</taxon>
        <taxon>Trematosphaeria</taxon>
    </lineage>
</organism>
<dbReference type="InterPro" id="IPR002110">
    <property type="entry name" value="Ankyrin_rpt"/>
</dbReference>
<dbReference type="PANTHER" id="PTHR10039:SF15">
    <property type="entry name" value="NACHT DOMAIN-CONTAINING PROTEIN"/>
    <property type="match status" value="1"/>
</dbReference>
<dbReference type="InterPro" id="IPR010730">
    <property type="entry name" value="HET"/>
</dbReference>
<dbReference type="Pfam" id="PF12796">
    <property type="entry name" value="Ank_2"/>
    <property type="match status" value="1"/>
</dbReference>
<dbReference type="Gene3D" id="3.40.50.300">
    <property type="entry name" value="P-loop containing nucleotide triphosphate hydrolases"/>
    <property type="match status" value="1"/>
</dbReference>
<evidence type="ECO:0000256" key="2">
    <source>
        <dbReference type="PROSITE-ProRule" id="PRU00023"/>
    </source>
</evidence>
<dbReference type="SUPFAM" id="SSF52540">
    <property type="entry name" value="P-loop containing nucleoside triphosphate hydrolases"/>
    <property type="match status" value="1"/>
</dbReference>
<evidence type="ECO:0000313" key="5">
    <source>
        <dbReference type="EMBL" id="KAF2257315.1"/>
    </source>
</evidence>
<feature type="repeat" description="ANK" evidence="2">
    <location>
        <begin position="941"/>
        <end position="973"/>
    </location>
</feature>
<dbReference type="Gene3D" id="1.25.40.20">
    <property type="entry name" value="Ankyrin repeat-containing domain"/>
    <property type="match status" value="1"/>
</dbReference>
<accession>A0A6A6J399</accession>
<dbReference type="GeneID" id="54585170"/>
<dbReference type="PROSITE" id="PS51900">
    <property type="entry name" value="CB"/>
    <property type="match status" value="1"/>
</dbReference>
<dbReference type="InterPro" id="IPR031359">
    <property type="entry name" value="NACHT_N"/>
</dbReference>
<evidence type="ECO:0000259" key="4">
    <source>
        <dbReference type="PROSITE" id="PS51900"/>
    </source>
</evidence>
<evidence type="ECO:0000313" key="6">
    <source>
        <dbReference type="Proteomes" id="UP000800094"/>
    </source>
</evidence>
<dbReference type="SMART" id="SM00248">
    <property type="entry name" value="ANK"/>
    <property type="match status" value="4"/>
</dbReference>
<dbReference type="Pfam" id="PF24883">
    <property type="entry name" value="NPHP3_N"/>
    <property type="match status" value="1"/>
</dbReference>
<dbReference type="PANTHER" id="PTHR10039">
    <property type="entry name" value="AMELOGENIN"/>
    <property type="match status" value="1"/>
</dbReference>
<feature type="region of interest" description="Disordered" evidence="3">
    <location>
        <begin position="1"/>
        <end position="58"/>
    </location>
</feature>
<dbReference type="PROSITE" id="PS50297">
    <property type="entry name" value="ANK_REP_REGION"/>
    <property type="match status" value="1"/>
</dbReference>
<keyword evidence="6" id="KW-1185">Reference proteome</keyword>
<proteinExistence type="predicted"/>
<dbReference type="SUPFAM" id="SSF48403">
    <property type="entry name" value="Ankyrin repeat"/>
    <property type="match status" value="1"/>
</dbReference>
<dbReference type="InterPro" id="IPR027417">
    <property type="entry name" value="P-loop_NTPase"/>
</dbReference>
<feature type="repeat" description="ANK" evidence="2">
    <location>
        <begin position="974"/>
        <end position="1006"/>
    </location>
</feature>
<dbReference type="OrthoDB" id="7464126at2759"/>
<feature type="compositionally biased region" description="Low complexity" evidence="3">
    <location>
        <begin position="25"/>
        <end position="56"/>
    </location>
</feature>
<dbReference type="InterPro" id="IPR056884">
    <property type="entry name" value="NPHP3-like_N"/>
</dbReference>